<dbReference type="Proteomes" id="UP000594015">
    <property type="component" value="Chromosome"/>
</dbReference>
<evidence type="ECO:0008006" key="3">
    <source>
        <dbReference type="Google" id="ProtNLM"/>
    </source>
</evidence>
<dbReference type="KEGG" id="barh:WN72_22920"/>
<dbReference type="AlphaFoldDB" id="A0AAE7TH23"/>
<organism evidence="1 2">
    <name type="scientific">Bradyrhizobium arachidis</name>
    <dbReference type="NCBI Taxonomy" id="858423"/>
    <lineage>
        <taxon>Bacteria</taxon>
        <taxon>Pseudomonadati</taxon>
        <taxon>Pseudomonadota</taxon>
        <taxon>Alphaproteobacteria</taxon>
        <taxon>Hyphomicrobiales</taxon>
        <taxon>Nitrobacteraceae</taxon>
        <taxon>Bradyrhizobium</taxon>
    </lineage>
</organism>
<protein>
    <recommendedName>
        <fullName evidence="3">DnaA protein helix-turn-helix</fullName>
    </recommendedName>
</protein>
<gene>
    <name evidence="1" type="ORF">WN72_22920</name>
</gene>
<proteinExistence type="predicted"/>
<evidence type="ECO:0000313" key="2">
    <source>
        <dbReference type="Proteomes" id="UP000594015"/>
    </source>
</evidence>
<accession>A0AAE7TH23</accession>
<dbReference type="RefSeq" id="WP_092220035.1">
    <property type="nucleotide sequence ID" value="NZ_CP030050.1"/>
</dbReference>
<evidence type="ECO:0000313" key="1">
    <source>
        <dbReference type="EMBL" id="QOZ68857.1"/>
    </source>
</evidence>
<name>A0AAE7TH23_9BRAD</name>
<sequence length="119" mass="13071">MGDPSVLPDDVPAFRVLDRRPPELHEIALAACNYYRVGLHPGLKLKHIRGLIVVLARRYTRASFPAIAAVLGCSESNAASMGTKMSGKLDVIEQLRDDRDVIERRIADIVLARSGGWHG</sequence>
<reference evidence="1 2" key="1">
    <citation type="submission" date="2018-06" db="EMBL/GenBank/DDBJ databases">
        <title>Comparative genomics of Bradyrhizobium nodulating Arachidis hypogaea.</title>
        <authorList>
            <person name="Li Y."/>
        </authorList>
    </citation>
    <scope>NUCLEOTIDE SEQUENCE [LARGE SCALE GENOMIC DNA]</scope>
    <source>
        <strain evidence="1 2">CCBAU 051107</strain>
    </source>
</reference>
<dbReference type="EMBL" id="CP030050">
    <property type="protein sequence ID" value="QOZ68857.1"/>
    <property type="molecule type" value="Genomic_DNA"/>
</dbReference>